<accession>A0A1G1ZJW4</accession>
<comment type="caution">
    <text evidence="2">The sequence shown here is derived from an EMBL/GenBank/DDBJ whole genome shotgun (WGS) entry which is preliminary data.</text>
</comment>
<protein>
    <submittedName>
        <fullName evidence="2">Uncharacterized protein</fullName>
    </submittedName>
</protein>
<dbReference type="Proteomes" id="UP000177960">
    <property type="component" value="Unassembled WGS sequence"/>
</dbReference>
<gene>
    <name evidence="2" type="ORF">A3B92_00010</name>
</gene>
<dbReference type="EMBL" id="MHJG01000008">
    <property type="protein sequence ID" value="OGY64180.1"/>
    <property type="molecule type" value="Genomic_DNA"/>
</dbReference>
<dbReference type="STRING" id="1798404.A3B92_00010"/>
<keyword evidence="1" id="KW-0472">Membrane</keyword>
<dbReference type="AlphaFoldDB" id="A0A1G1ZJW4"/>
<keyword evidence="1" id="KW-1133">Transmembrane helix</keyword>
<proteinExistence type="predicted"/>
<evidence type="ECO:0000256" key="1">
    <source>
        <dbReference type="SAM" id="Phobius"/>
    </source>
</evidence>
<name>A0A1G1ZJW4_9BACT</name>
<reference evidence="2 3" key="1">
    <citation type="journal article" date="2016" name="Nat. Commun.">
        <title>Thousands of microbial genomes shed light on interconnected biogeochemical processes in an aquifer system.</title>
        <authorList>
            <person name="Anantharaman K."/>
            <person name="Brown C.T."/>
            <person name="Hug L.A."/>
            <person name="Sharon I."/>
            <person name="Castelle C.J."/>
            <person name="Probst A.J."/>
            <person name="Thomas B.C."/>
            <person name="Singh A."/>
            <person name="Wilkins M.J."/>
            <person name="Karaoz U."/>
            <person name="Brodie E.L."/>
            <person name="Williams K.H."/>
            <person name="Hubbard S.S."/>
            <person name="Banfield J.F."/>
        </authorList>
    </citation>
    <scope>NUCLEOTIDE SEQUENCE [LARGE SCALE GENOMIC DNA]</scope>
</reference>
<evidence type="ECO:0000313" key="2">
    <source>
        <dbReference type="EMBL" id="OGY64180.1"/>
    </source>
</evidence>
<evidence type="ECO:0000313" key="3">
    <source>
        <dbReference type="Proteomes" id="UP000177960"/>
    </source>
</evidence>
<sequence length="73" mass="8436">MARCPIFGKRLVYRNALRAEHEKIHCLLTGSSRYKCLCDIIDIRNKLFSAGDICSLLGRLIGFSIFLFSIFYF</sequence>
<feature type="transmembrane region" description="Helical" evidence="1">
    <location>
        <begin position="53"/>
        <end position="72"/>
    </location>
</feature>
<keyword evidence="1" id="KW-0812">Transmembrane</keyword>
<organism evidence="2 3">
    <name type="scientific">Candidatus Harrisonbacteria bacterium RIFCSPHIGHO2_02_FULL_42_16</name>
    <dbReference type="NCBI Taxonomy" id="1798404"/>
    <lineage>
        <taxon>Bacteria</taxon>
        <taxon>Candidatus Harrisoniibacteriota</taxon>
    </lineage>
</organism>